<name>A0A7C3KED9_9CYAN</name>
<dbReference type="SUPFAM" id="SSF54637">
    <property type="entry name" value="Thioesterase/thiol ester dehydrase-isomerase"/>
    <property type="match status" value="1"/>
</dbReference>
<sequence>MPFIYNRSVYFRDTDAAGVVYFAQVLVICHEAYEASLAAFGINLRTFFQNSELAIPITHASVDFLRPIYCGDRLLVYLTPQLASETEFQVKYALFVDQQDKPVSQALTRHVCIHPTQRKRQPLSEEMQQWCQKCQG</sequence>
<dbReference type="AlphaFoldDB" id="A0A7C3KED9"/>
<dbReference type="EC" id="3.1.2.28" evidence="2"/>
<dbReference type="CDD" id="cd00586">
    <property type="entry name" value="4HBT"/>
    <property type="match status" value="1"/>
</dbReference>
<reference evidence="3" key="1">
    <citation type="journal article" date="2020" name="mSystems">
        <title>Genome- and Community-Level Interaction Insights into Carbon Utilization and Element Cycling Functions of Hydrothermarchaeota in Hydrothermal Sediment.</title>
        <authorList>
            <person name="Zhou Z."/>
            <person name="Liu Y."/>
            <person name="Xu W."/>
            <person name="Pan J."/>
            <person name="Luo Z.H."/>
            <person name="Li M."/>
        </authorList>
    </citation>
    <scope>NUCLEOTIDE SEQUENCE [LARGE SCALE GENOMIC DNA]</scope>
    <source>
        <strain evidence="3">SpSt-418</strain>
    </source>
</reference>
<dbReference type="GO" id="GO:0042372">
    <property type="term" value="P:phylloquinone biosynthetic process"/>
    <property type="evidence" value="ECO:0007669"/>
    <property type="project" value="UniProtKB-UniRule"/>
</dbReference>
<comment type="pathway">
    <text evidence="2">Quinol/quinone metabolism; 1,4-dihydroxy-2-naphthoate biosynthesis; 1,4-dihydroxy-2-naphthoate from chorismate: step 7/7.</text>
</comment>
<comment type="pathway">
    <text evidence="2">Cofactor biosynthesis; phylloquinone biosynthesis.</text>
</comment>
<dbReference type="EMBL" id="DSRU01000166">
    <property type="protein sequence ID" value="HFM98370.1"/>
    <property type="molecule type" value="Genomic_DNA"/>
</dbReference>
<proteinExistence type="inferred from homology"/>
<dbReference type="InterPro" id="IPR022829">
    <property type="entry name" value="DHNA_CoA_hydrolase"/>
</dbReference>
<dbReference type="PANTHER" id="PTHR31793:SF37">
    <property type="entry name" value="ACYL-COA THIOESTER HYDROLASE YBGC"/>
    <property type="match status" value="1"/>
</dbReference>
<evidence type="ECO:0000313" key="3">
    <source>
        <dbReference type="EMBL" id="HFM98370.1"/>
    </source>
</evidence>
<comment type="caution">
    <text evidence="3">The sequence shown here is derived from an EMBL/GenBank/DDBJ whole genome shotgun (WGS) entry which is preliminary data.</text>
</comment>
<organism evidence="3">
    <name type="scientific">Oscillatoriales cyanobacterium SpSt-418</name>
    <dbReference type="NCBI Taxonomy" id="2282169"/>
    <lineage>
        <taxon>Bacteria</taxon>
        <taxon>Bacillati</taxon>
        <taxon>Cyanobacteriota</taxon>
        <taxon>Cyanophyceae</taxon>
        <taxon>Oscillatoriophycideae</taxon>
        <taxon>Oscillatoriales</taxon>
    </lineage>
</organism>
<dbReference type="HAMAP" id="MF_02101">
    <property type="entry name" value="DHNA_CoA_hydrolase"/>
    <property type="match status" value="1"/>
</dbReference>
<dbReference type="UniPathway" id="UPA01057">
    <property type="reaction ID" value="UER01033"/>
</dbReference>
<feature type="active site" evidence="2">
    <location>
        <position position="15"/>
    </location>
</feature>
<comment type="function">
    <text evidence="2">Catalyzes the hydrolysis of 1,4-dihydroxy-2-naphthoyl-CoA (DHNA-CoA) to 1,4-dihydroxy-2-naphthoate (DHNA), a reaction involved in phylloquinone (vitamin K1) biosynthesis.</text>
</comment>
<evidence type="ECO:0000256" key="1">
    <source>
        <dbReference type="ARBA" id="ARBA00022801"/>
    </source>
</evidence>
<keyword evidence="1 2" id="KW-0378">Hydrolase</keyword>
<evidence type="ECO:0000256" key="2">
    <source>
        <dbReference type="HAMAP-Rule" id="MF_02101"/>
    </source>
</evidence>
<dbReference type="Gene3D" id="3.10.129.10">
    <property type="entry name" value="Hotdog Thioesterase"/>
    <property type="match status" value="1"/>
</dbReference>
<comment type="catalytic activity">
    <reaction evidence="2">
        <text>1,4-dihydroxy-2-naphthoyl-CoA + H2O = 1,4-dihydroxy-2-naphthoate + CoA + H(+)</text>
        <dbReference type="Rhea" id="RHEA:26309"/>
        <dbReference type="ChEBI" id="CHEBI:11173"/>
        <dbReference type="ChEBI" id="CHEBI:15377"/>
        <dbReference type="ChEBI" id="CHEBI:15378"/>
        <dbReference type="ChEBI" id="CHEBI:57287"/>
        <dbReference type="ChEBI" id="CHEBI:58897"/>
        <dbReference type="EC" id="3.1.2.28"/>
    </reaction>
</comment>
<dbReference type="InterPro" id="IPR050563">
    <property type="entry name" value="4-hydroxybenzoyl-CoA_TE"/>
</dbReference>
<dbReference type="GO" id="GO:0061522">
    <property type="term" value="F:1,4-dihydroxy-2-naphthoyl-CoA thioesterase activity"/>
    <property type="evidence" value="ECO:0007669"/>
    <property type="project" value="UniProtKB-EC"/>
</dbReference>
<gene>
    <name evidence="3" type="ORF">ENR64_11555</name>
</gene>
<comment type="similarity">
    <text evidence="2">Belongs to the 4-hydroxybenzoyl-CoA thioesterase family. DHNA-CoA hydrolase subfamily.</text>
</comment>
<dbReference type="Pfam" id="PF13279">
    <property type="entry name" value="4HBT_2"/>
    <property type="match status" value="1"/>
</dbReference>
<dbReference type="PANTHER" id="PTHR31793">
    <property type="entry name" value="4-HYDROXYBENZOYL-COA THIOESTERASE FAMILY MEMBER"/>
    <property type="match status" value="1"/>
</dbReference>
<dbReference type="GO" id="GO:0047617">
    <property type="term" value="F:fatty acyl-CoA hydrolase activity"/>
    <property type="evidence" value="ECO:0007669"/>
    <property type="project" value="TreeGrafter"/>
</dbReference>
<protein>
    <recommendedName>
        <fullName evidence="2">1,4-dihydroxy-2-naphthoyl-CoA hydrolase</fullName>
        <shortName evidence="2">DHNA-CoA hydrolase</shortName>
        <ecNumber evidence="2">3.1.2.28</ecNumber>
    </recommendedName>
    <alternativeName>
        <fullName evidence="2">DHNA-CoA thioesterase</fullName>
    </alternativeName>
</protein>
<accession>A0A7C3KED9</accession>
<dbReference type="InterPro" id="IPR029069">
    <property type="entry name" value="HotDog_dom_sf"/>
</dbReference>
<dbReference type="UniPathway" id="UPA00995"/>